<dbReference type="Proteomes" id="UP000610456">
    <property type="component" value="Unassembled WGS sequence"/>
</dbReference>
<dbReference type="InterPro" id="IPR050553">
    <property type="entry name" value="Thioredoxin_ResA/DsbE_sf"/>
</dbReference>
<dbReference type="GO" id="GO:0016209">
    <property type="term" value="F:antioxidant activity"/>
    <property type="evidence" value="ECO:0007669"/>
    <property type="project" value="InterPro"/>
</dbReference>
<organism evidence="2 3">
    <name type="scientific">Salinimicrobium marinum</name>
    <dbReference type="NCBI Taxonomy" id="680283"/>
    <lineage>
        <taxon>Bacteria</taxon>
        <taxon>Pseudomonadati</taxon>
        <taxon>Bacteroidota</taxon>
        <taxon>Flavobacteriia</taxon>
        <taxon>Flavobacteriales</taxon>
        <taxon>Flavobacteriaceae</taxon>
        <taxon>Salinimicrobium</taxon>
    </lineage>
</organism>
<dbReference type="Gene3D" id="3.40.30.10">
    <property type="entry name" value="Glutaredoxin"/>
    <property type="match status" value="1"/>
</dbReference>
<gene>
    <name evidence="2" type="ORF">GCM10007103_22300</name>
</gene>
<reference evidence="2" key="2">
    <citation type="submission" date="2020-09" db="EMBL/GenBank/DDBJ databases">
        <authorList>
            <person name="Sun Q."/>
            <person name="Kim S."/>
        </authorList>
    </citation>
    <scope>NUCLEOTIDE SEQUENCE</scope>
    <source>
        <strain evidence="2">KCTC 12719</strain>
    </source>
</reference>
<dbReference type="CDD" id="cd02966">
    <property type="entry name" value="TlpA_like_family"/>
    <property type="match status" value="1"/>
</dbReference>
<evidence type="ECO:0000313" key="2">
    <source>
        <dbReference type="EMBL" id="GHA40358.1"/>
    </source>
</evidence>
<dbReference type="AlphaFoldDB" id="A0A918W0G1"/>
<feature type="domain" description="Thioredoxin" evidence="1">
    <location>
        <begin position="35"/>
        <end position="173"/>
    </location>
</feature>
<dbReference type="PANTHER" id="PTHR42852">
    <property type="entry name" value="THIOL:DISULFIDE INTERCHANGE PROTEIN DSBE"/>
    <property type="match status" value="1"/>
</dbReference>
<reference evidence="2" key="1">
    <citation type="journal article" date="2014" name="Int. J. Syst. Evol. Microbiol.">
        <title>Complete genome sequence of Corynebacterium casei LMG S-19264T (=DSM 44701T), isolated from a smear-ripened cheese.</title>
        <authorList>
            <consortium name="US DOE Joint Genome Institute (JGI-PGF)"/>
            <person name="Walter F."/>
            <person name="Albersmeier A."/>
            <person name="Kalinowski J."/>
            <person name="Ruckert C."/>
        </authorList>
    </citation>
    <scope>NUCLEOTIDE SEQUENCE</scope>
    <source>
        <strain evidence="2">KCTC 12719</strain>
    </source>
</reference>
<dbReference type="InterPro" id="IPR036249">
    <property type="entry name" value="Thioredoxin-like_sf"/>
</dbReference>
<comment type="caution">
    <text evidence="2">The sequence shown here is derived from an EMBL/GenBank/DDBJ whole genome shotgun (WGS) entry which is preliminary data.</text>
</comment>
<dbReference type="EMBL" id="BMXB01000008">
    <property type="protein sequence ID" value="GHA40358.1"/>
    <property type="molecule type" value="Genomic_DNA"/>
</dbReference>
<proteinExistence type="predicted"/>
<evidence type="ECO:0000259" key="1">
    <source>
        <dbReference type="PROSITE" id="PS51352"/>
    </source>
</evidence>
<evidence type="ECO:0000313" key="3">
    <source>
        <dbReference type="Proteomes" id="UP000610456"/>
    </source>
</evidence>
<dbReference type="SUPFAM" id="SSF52833">
    <property type="entry name" value="Thioredoxin-like"/>
    <property type="match status" value="1"/>
</dbReference>
<accession>A0A918W0G1</accession>
<dbReference type="InterPro" id="IPR013766">
    <property type="entry name" value="Thioredoxin_domain"/>
</dbReference>
<dbReference type="GO" id="GO:0016491">
    <property type="term" value="F:oxidoreductase activity"/>
    <property type="evidence" value="ECO:0007669"/>
    <property type="project" value="InterPro"/>
</dbReference>
<name>A0A918W0G1_9FLAO</name>
<sequence>MYIKASAINRFFLSFLLITGLGLLTQACGSNEEKKELKKANFDMELENSKGERLSMEEFKGKIIFFNVWATWCPPCIEEMPTIHNLYEDVGDKEVAFLMLSMDQEFEKAIAYRDKYGYNFEIYRPISAIPAMYYTKLIPTTFVINSEGYLVLKHDGMGKFDSEEFRTFLAGVE</sequence>
<protein>
    <recommendedName>
        <fullName evidence="1">Thioredoxin domain-containing protein</fullName>
    </recommendedName>
</protein>
<dbReference type="RefSeq" id="WP_189604833.1">
    <property type="nucleotide sequence ID" value="NZ_BMXB01000008.1"/>
</dbReference>
<dbReference type="Pfam" id="PF00578">
    <property type="entry name" value="AhpC-TSA"/>
    <property type="match status" value="1"/>
</dbReference>
<dbReference type="PROSITE" id="PS51352">
    <property type="entry name" value="THIOREDOXIN_2"/>
    <property type="match status" value="1"/>
</dbReference>
<keyword evidence="3" id="KW-1185">Reference proteome</keyword>
<dbReference type="PROSITE" id="PS51257">
    <property type="entry name" value="PROKAR_LIPOPROTEIN"/>
    <property type="match status" value="1"/>
</dbReference>
<dbReference type="InterPro" id="IPR000866">
    <property type="entry name" value="AhpC/TSA"/>
</dbReference>
<dbReference type="PANTHER" id="PTHR42852:SF17">
    <property type="entry name" value="THIOREDOXIN-LIKE PROTEIN HI_1115"/>
    <property type="match status" value="1"/>
</dbReference>